<comment type="caution">
    <text evidence="5">The sequence shown here is derived from an EMBL/GenBank/DDBJ whole genome shotgun (WGS) entry which is preliminary data.</text>
</comment>
<dbReference type="PATRIC" id="fig|273678.4.peg.1601"/>
<keyword evidence="3 4" id="KW-0326">Glycosidase</keyword>
<gene>
    <name evidence="5" type="ORF">RS84_01602</name>
</gene>
<dbReference type="GO" id="GO:0005975">
    <property type="term" value="P:carbohydrate metabolic process"/>
    <property type="evidence" value="ECO:0007669"/>
    <property type="project" value="InterPro"/>
</dbReference>
<evidence type="ECO:0000256" key="4">
    <source>
        <dbReference type="RuleBase" id="RU361187"/>
    </source>
</evidence>
<dbReference type="AlphaFoldDB" id="A0A0M2HU33"/>
<dbReference type="Pfam" id="PF04616">
    <property type="entry name" value="Glyco_hydro_43"/>
    <property type="match status" value="1"/>
</dbReference>
<name>A0A0M2HU33_9MICO</name>
<keyword evidence="6" id="KW-1185">Reference proteome</keyword>
<evidence type="ECO:0000256" key="2">
    <source>
        <dbReference type="ARBA" id="ARBA00022801"/>
    </source>
</evidence>
<dbReference type="EMBL" id="JYJB01000008">
    <property type="protein sequence ID" value="KJL47973.1"/>
    <property type="molecule type" value="Genomic_DNA"/>
</dbReference>
<dbReference type="CDD" id="cd18821">
    <property type="entry name" value="GH43_Pc3Gal43A-like"/>
    <property type="match status" value="1"/>
</dbReference>
<dbReference type="Gene3D" id="2.115.10.20">
    <property type="entry name" value="Glycosyl hydrolase domain, family 43"/>
    <property type="match status" value="1"/>
</dbReference>
<proteinExistence type="inferred from homology"/>
<evidence type="ECO:0000256" key="1">
    <source>
        <dbReference type="ARBA" id="ARBA00009865"/>
    </source>
</evidence>
<dbReference type="PANTHER" id="PTHR22925:SF3">
    <property type="entry name" value="GLYCOSYL HYDROLASE FAMILY PROTEIN 43"/>
    <property type="match status" value="1"/>
</dbReference>
<evidence type="ECO:0000313" key="6">
    <source>
        <dbReference type="Proteomes" id="UP000033900"/>
    </source>
</evidence>
<dbReference type="PANTHER" id="PTHR22925">
    <property type="entry name" value="GLYCOSYL HYDROLASE 43 FAMILY MEMBER"/>
    <property type="match status" value="1"/>
</dbReference>
<dbReference type="STRING" id="273678.RS84_01602"/>
<keyword evidence="2 4" id="KW-0378">Hydrolase</keyword>
<dbReference type="InterPro" id="IPR023296">
    <property type="entry name" value="Glyco_hydro_beta-prop_sf"/>
</dbReference>
<evidence type="ECO:0000313" key="5">
    <source>
        <dbReference type="EMBL" id="KJL47973.1"/>
    </source>
</evidence>
<dbReference type="InterPro" id="IPR006710">
    <property type="entry name" value="Glyco_hydro_43"/>
</dbReference>
<dbReference type="RefSeq" id="WP_045257236.1">
    <property type="nucleotide sequence ID" value="NZ_JYJB01000008.1"/>
</dbReference>
<evidence type="ECO:0000256" key="3">
    <source>
        <dbReference type="ARBA" id="ARBA00023295"/>
    </source>
</evidence>
<accession>A0A0M2HU33</accession>
<sequence length="297" mass="33172">MTATIRPGELFVDDRGAVAQLHGIGIQRVGEHWYAWGEDKTAGDRFTAVACYRSPDLANWEFRGAAISAGEGDLAPDRIVERPKALQRPDGRWVLLLHIESADYSDARVGFAIADRPEGPYEYLGSERPLGNLSRDIGVYQEDGVGYLLSEDRDHGLHIYRLRADHCGVESIVATLRQQDRPEIGYESPTLVRHDGTYYLFGSDLTGWDLNDNKYATASALEGPWSEWSDFAPPGSRTFDSQVSVVVPVGDGHVYIGDRWLRDDLASSAPVWLPLHIGDGAARLDWRDEWSIQEMTR</sequence>
<dbReference type="Proteomes" id="UP000033900">
    <property type="component" value="Unassembled WGS sequence"/>
</dbReference>
<organism evidence="5 6">
    <name type="scientific">Microbacterium hydrocarbonoxydans</name>
    <dbReference type="NCBI Taxonomy" id="273678"/>
    <lineage>
        <taxon>Bacteria</taxon>
        <taxon>Bacillati</taxon>
        <taxon>Actinomycetota</taxon>
        <taxon>Actinomycetes</taxon>
        <taxon>Micrococcales</taxon>
        <taxon>Microbacteriaceae</taxon>
        <taxon>Microbacterium</taxon>
    </lineage>
</organism>
<protein>
    <submittedName>
        <fullName evidence="5">Glycosyl hydrolases family 43</fullName>
    </submittedName>
</protein>
<dbReference type="SUPFAM" id="SSF75005">
    <property type="entry name" value="Arabinanase/levansucrase/invertase"/>
    <property type="match status" value="1"/>
</dbReference>
<reference evidence="5 6" key="1">
    <citation type="submission" date="2015-02" db="EMBL/GenBank/DDBJ databases">
        <title>Draft genome sequences of ten Microbacterium spp. with emphasis on heavy metal contaminated environments.</title>
        <authorList>
            <person name="Corretto E."/>
        </authorList>
    </citation>
    <scope>NUCLEOTIDE SEQUENCE [LARGE SCALE GENOMIC DNA]</scope>
    <source>
        <strain evidence="5 6">SA35</strain>
    </source>
</reference>
<dbReference type="GO" id="GO:0004553">
    <property type="term" value="F:hydrolase activity, hydrolyzing O-glycosyl compounds"/>
    <property type="evidence" value="ECO:0007669"/>
    <property type="project" value="InterPro"/>
</dbReference>
<comment type="similarity">
    <text evidence="1 4">Belongs to the glycosyl hydrolase 43 family.</text>
</comment>